<dbReference type="EMBL" id="RAVZ01000095">
    <property type="protein sequence ID" value="RKG87574.1"/>
    <property type="molecule type" value="Genomic_DNA"/>
</dbReference>
<organism evidence="2 3">
    <name type="scientific">Corallococcus terminator</name>
    <dbReference type="NCBI Taxonomy" id="2316733"/>
    <lineage>
        <taxon>Bacteria</taxon>
        <taxon>Pseudomonadati</taxon>
        <taxon>Myxococcota</taxon>
        <taxon>Myxococcia</taxon>
        <taxon>Myxococcales</taxon>
        <taxon>Cystobacterineae</taxon>
        <taxon>Myxococcaceae</taxon>
        <taxon>Corallococcus</taxon>
    </lineage>
</organism>
<keyword evidence="1" id="KW-0812">Transmembrane</keyword>
<dbReference type="OrthoDB" id="117053at2"/>
<comment type="caution">
    <text evidence="2">The sequence shown here is derived from an EMBL/GenBank/DDBJ whole genome shotgun (WGS) entry which is preliminary data.</text>
</comment>
<proteinExistence type="predicted"/>
<accession>A0A3A8J5V1</accession>
<keyword evidence="1" id="KW-1133">Transmembrane helix</keyword>
<reference evidence="3" key="1">
    <citation type="submission" date="2018-09" db="EMBL/GenBank/DDBJ databases">
        <authorList>
            <person name="Livingstone P.G."/>
            <person name="Whitworth D.E."/>
        </authorList>
    </citation>
    <scope>NUCLEOTIDE SEQUENCE [LARGE SCALE GENOMIC DNA]</scope>
    <source>
        <strain evidence="3">CA054A</strain>
    </source>
</reference>
<keyword evidence="1" id="KW-0472">Membrane</keyword>
<evidence type="ECO:0000313" key="2">
    <source>
        <dbReference type="EMBL" id="RKG87574.1"/>
    </source>
</evidence>
<name>A0A3A8J5V1_9BACT</name>
<dbReference type="GO" id="GO:0008168">
    <property type="term" value="F:methyltransferase activity"/>
    <property type="evidence" value="ECO:0007669"/>
    <property type="project" value="UniProtKB-KW"/>
</dbReference>
<evidence type="ECO:0000313" key="3">
    <source>
        <dbReference type="Proteomes" id="UP000268094"/>
    </source>
</evidence>
<keyword evidence="2" id="KW-0808">Transferase</keyword>
<dbReference type="RefSeq" id="WP_120541450.1">
    <property type="nucleotide sequence ID" value="NZ_RAVZ01000095.1"/>
</dbReference>
<feature type="transmembrane region" description="Helical" evidence="1">
    <location>
        <begin position="198"/>
        <end position="219"/>
    </location>
</feature>
<sequence length="264" mass="29364">MPRLQLFELEDQPWFPKVLRRGVTDFLAYVWSLSDDRYVEFVRRLKGAMAAMGETQLLDMASGSAGPVPKLLEMLESQEKYTATALLTDLYPEVSAFEKVKAAHPGRVDYVSTSVDATAVPATYKGFRIMCNSFHHLPPEAARKVLADAVAQRRGIAIMELVERRGPAIAMTAAALINVPLTTPFIRPVRMDRLALTYLMPLIPIAAAFDGVVSCLRTYSIEEMRELTQGLSDDYIWDIDRLTNEGNPFGLMMLIGRPANPTPA</sequence>
<dbReference type="AlphaFoldDB" id="A0A3A8J5V1"/>
<protein>
    <submittedName>
        <fullName evidence="2">Class I SAM-dependent methyltransferase</fullName>
    </submittedName>
</protein>
<keyword evidence="2" id="KW-0489">Methyltransferase</keyword>
<keyword evidence="3" id="KW-1185">Reference proteome</keyword>
<evidence type="ECO:0000256" key="1">
    <source>
        <dbReference type="SAM" id="Phobius"/>
    </source>
</evidence>
<dbReference type="GO" id="GO:0032259">
    <property type="term" value="P:methylation"/>
    <property type="evidence" value="ECO:0007669"/>
    <property type="project" value="UniProtKB-KW"/>
</dbReference>
<gene>
    <name evidence="2" type="ORF">D7V88_15680</name>
</gene>
<dbReference type="Proteomes" id="UP000268094">
    <property type="component" value="Unassembled WGS sequence"/>
</dbReference>